<dbReference type="InterPro" id="IPR003961">
    <property type="entry name" value="FN3_dom"/>
</dbReference>
<feature type="domain" description="Fibronectin type-III" evidence="3">
    <location>
        <begin position="429"/>
        <end position="519"/>
    </location>
</feature>
<dbReference type="InterPro" id="IPR013783">
    <property type="entry name" value="Ig-like_fold"/>
</dbReference>
<sequence length="751" mass="77705">MKKFLLSCFLALGIGASAQYNYLGNFEETDVSIYGQFGTGTITAAAACSGGFGGQISPTAAVPQTGWMLMLDELEVAQPTQTNNSQAATVSIKYKKASGPVGTLYLTLFQYDEVEDIWNITPIAAGVSLTSAAITTCSTVTGTIPAGVLEAGKVYAVGAFYVRSSGTGNIYMDDISIVQDVVTTAPNCTTITAPANNSTIGSGMANIVWAAAPTATSYKLTVGTTAGGSDVYNGVITGGVTNHYVPVAKNSVYYAKVVPSNTNGDATGCTGIMFNTDNTVAYCTPTSTTVDEKFSKVVVADINQTTSSTAAYVDNTGVTGHVIAGKTYPITVTMGTGYTGDIVAVWIDANQNGAFEDGERTILTYSNSTKQATGNIAVPSGALIGNTRMRIRVDYQATPIPCGGQASGYGQAWDFTVNIAALALPSCTTITAPADLATGVSAPSATLTWNADTMADSYKVYVGTTAGGTNVVNGTVATTTSFALTNLSKNTTYYAKVVPTNTLGDATGCSEISFTTGTSWTYCTATHGTVNADRISNVNFGGINNPSSATTVTGGYEDFTSVTGNVEANGTYTMTVAIASGNANDRVGVWVDSNNNGTFETTEYTVLTTSGTTSASGNIAIPSNAVIGNTRMRVRLQRSTSGPGAANACGNLTGQGRTQDYTVNIVPEGTLAASDINKANVAIYPNPFKDVLRISDVKGVKSISVNDMSGRQVKTLAPSAEINLSSLKEGLYIVNLQMEDGSIKSFKAIKK</sequence>
<keyword evidence="5" id="KW-1185">Reference proteome</keyword>
<dbReference type="InterPro" id="IPR045474">
    <property type="entry name" value="GEVED"/>
</dbReference>
<dbReference type="STRING" id="216903.SAMN05444371_0864"/>
<name>A0A1M6P501_9FLAO</name>
<dbReference type="RefSeq" id="WP_072996587.1">
    <property type="nucleotide sequence ID" value="NZ_FRAM01000001.1"/>
</dbReference>
<evidence type="ECO:0000313" key="4">
    <source>
        <dbReference type="EMBL" id="SHK03008.1"/>
    </source>
</evidence>
<dbReference type="InterPro" id="IPR026444">
    <property type="entry name" value="Secre_tail"/>
</dbReference>
<dbReference type="EMBL" id="FRAM01000001">
    <property type="protein sequence ID" value="SHK03008.1"/>
    <property type="molecule type" value="Genomic_DNA"/>
</dbReference>
<gene>
    <name evidence="4" type="ORF">SAMN05444371_0864</name>
</gene>
<proteinExistence type="predicted"/>
<accession>A0A1M6P501</accession>
<feature type="signal peptide" evidence="2">
    <location>
        <begin position="1"/>
        <end position="18"/>
    </location>
</feature>
<evidence type="ECO:0000259" key="3">
    <source>
        <dbReference type="PROSITE" id="PS50853"/>
    </source>
</evidence>
<evidence type="ECO:0000313" key="5">
    <source>
        <dbReference type="Proteomes" id="UP000184498"/>
    </source>
</evidence>
<keyword evidence="1 2" id="KW-0732">Signal</keyword>
<dbReference type="PROSITE" id="PS50853">
    <property type="entry name" value="FN3"/>
    <property type="match status" value="1"/>
</dbReference>
<dbReference type="AlphaFoldDB" id="A0A1M6P501"/>
<reference evidence="5" key="1">
    <citation type="submission" date="2016-11" db="EMBL/GenBank/DDBJ databases">
        <authorList>
            <person name="Varghese N."/>
            <person name="Submissions S."/>
        </authorList>
    </citation>
    <scope>NUCLEOTIDE SEQUENCE [LARGE SCALE GENOMIC DNA]</scope>
    <source>
        <strain evidence="5">DSM 18016</strain>
    </source>
</reference>
<dbReference type="Pfam" id="PF18962">
    <property type="entry name" value="Por_Secre_tail"/>
    <property type="match status" value="1"/>
</dbReference>
<feature type="chain" id="PRO_5012160994" evidence="2">
    <location>
        <begin position="19"/>
        <end position="751"/>
    </location>
</feature>
<evidence type="ECO:0000256" key="2">
    <source>
        <dbReference type="SAM" id="SignalP"/>
    </source>
</evidence>
<dbReference type="OrthoDB" id="9813840at2"/>
<dbReference type="Pfam" id="PF20009">
    <property type="entry name" value="GEVED"/>
    <property type="match status" value="2"/>
</dbReference>
<dbReference type="SUPFAM" id="SSF49265">
    <property type="entry name" value="Fibronectin type III"/>
    <property type="match status" value="1"/>
</dbReference>
<protein>
    <submittedName>
        <fullName evidence="4">Por secretion system C-terminal sorting domain-containing protein</fullName>
    </submittedName>
</protein>
<evidence type="ECO:0000256" key="1">
    <source>
        <dbReference type="ARBA" id="ARBA00022729"/>
    </source>
</evidence>
<dbReference type="Gene3D" id="2.60.40.10">
    <property type="entry name" value="Immunoglobulins"/>
    <property type="match status" value="1"/>
</dbReference>
<dbReference type="NCBIfam" id="TIGR04183">
    <property type="entry name" value="Por_Secre_tail"/>
    <property type="match status" value="1"/>
</dbReference>
<dbReference type="InterPro" id="IPR036116">
    <property type="entry name" value="FN3_sf"/>
</dbReference>
<dbReference type="CDD" id="cd00063">
    <property type="entry name" value="FN3"/>
    <property type="match status" value="1"/>
</dbReference>
<organism evidence="4 5">
    <name type="scientific">Epilithonimonas mollis</name>
    <dbReference type="NCBI Taxonomy" id="216903"/>
    <lineage>
        <taxon>Bacteria</taxon>
        <taxon>Pseudomonadati</taxon>
        <taxon>Bacteroidota</taxon>
        <taxon>Flavobacteriia</taxon>
        <taxon>Flavobacteriales</taxon>
        <taxon>Weeksellaceae</taxon>
        <taxon>Chryseobacterium group</taxon>
        <taxon>Epilithonimonas</taxon>
    </lineage>
</organism>
<dbReference type="Proteomes" id="UP000184498">
    <property type="component" value="Unassembled WGS sequence"/>
</dbReference>